<dbReference type="OMA" id="DYELQPN"/>
<evidence type="ECO:0000256" key="4">
    <source>
        <dbReference type="ARBA" id="ARBA00022694"/>
    </source>
</evidence>
<dbReference type="OrthoDB" id="10248987at2759"/>
<sequence length="123" mass="14154">MERVWHLKTTTWVPCVLLDSKMADGLKVTIQFSGGAELLFDKVKKHDVTLECKDNKTWTTKQLLVWIRDNLLKERPELFMQGESVRPGILVLVNDADWELLGELDYQIQQNDTIVFISTLHGG</sequence>
<comment type="subcellular location">
    <subcellularLocation>
        <location evidence="1 6 7">Cytoplasm</location>
    </subcellularLocation>
</comment>
<dbReference type="InterPro" id="IPR016155">
    <property type="entry name" value="Mopterin_synth/thiamin_S_b"/>
</dbReference>
<dbReference type="PANTHER" id="PTHR14986">
    <property type="entry name" value="RURM1 PROTEIN"/>
    <property type="match status" value="1"/>
</dbReference>
<evidence type="ECO:0000256" key="3">
    <source>
        <dbReference type="ARBA" id="ARBA00022499"/>
    </source>
</evidence>
<feature type="cross-link" description="Glycyl lysine isopeptide (Gly-Lys) (interchain with K-? in acceptor proteins)" evidence="6">
    <location>
        <position position="123"/>
    </location>
</feature>
<keyword evidence="9" id="KW-1185">Reference proteome</keyword>
<dbReference type="RefSeq" id="XP_020915708.2">
    <property type="nucleotide sequence ID" value="XM_021060049.2"/>
</dbReference>
<accession>A0A913Y7W8</accession>
<feature type="modified residue" description="1-thioglycine" evidence="6">
    <location>
        <position position="123"/>
    </location>
</feature>
<dbReference type="GO" id="GO:0032447">
    <property type="term" value="P:protein urmylation"/>
    <property type="evidence" value="ECO:0007669"/>
    <property type="project" value="UniProtKB-UniRule"/>
</dbReference>
<dbReference type="CDD" id="cd01764">
    <property type="entry name" value="Ubl_Urm1"/>
    <property type="match status" value="1"/>
</dbReference>
<dbReference type="InterPro" id="IPR015221">
    <property type="entry name" value="Urm1"/>
</dbReference>
<dbReference type="InterPro" id="IPR012675">
    <property type="entry name" value="Beta-grasp_dom_sf"/>
</dbReference>
<dbReference type="GO" id="GO:0034227">
    <property type="term" value="P:tRNA thio-modification"/>
    <property type="evidence" value="ECO:0007669"/>
    <property type="project" value="UniProtKB-UniRule"/>
</dbReference>
<keyword evidence="2 6" id="KW-0963">Cytoplasm</keyword>
<dbReference type="Proteomes" id="UP000887567">
    <property type="component" value="Unplaced"/>
</dbReference>
<name>A0A913Y7W8_EXADI</name>
<comment type="PTM">
    <text evidence="6">C-terminal thiocarboxylation occurs in 2 steps, it is first acyl-adenylated (-COAMP) via the hesA/moeB/thiF part of the MOCS3/UBA4 homolog, then thiocarboxylated (-COSH) via the rhodanese domain of the MOCS3/UBA4 homolog.</text>
</comment>
<dbReference type="HAMAP" id="MF_03048">
    <property type="entry name" value="Urm1"/>
    <property type="match status" value="1"/>
</dbReference>
<proteinExistence type="inferred from homology"/>
<dbReference type="AlphaFoldDB" id="A0A913Y7W8"/>
<comment type="similarity">
    <text evidence="6 7">Belongs to the URM1 family.</text>
</comment>
<evidence type="ECO:0000256" key="5">
    <source>
        <dbReference type="ARBA" id="ARBA00022786"/>
    </source>
</evidence>
<dbReference type="GeneID" id="110253167"/>
<protein>
    <recommendedName>
        <fullName evidence="6">Ubiquitin-related modifier 1 homolog</fullName>
    </recommendedName>
</protein>
<dbReference type="Gene3D" id="3.10.20.30">
    <property type="match status" value="1"/>
</dbReference>
<evidence type="ECO:0000256" key="1">
    <source>
        <dbReference type="ARBA" id="ARBA00004496"/>
    </source>
</evidence>
<keyword evidence="3 6" id="KW-1017">Isopeptide bond</keyword>
<comment type="function">
    <text evidence="6">Acts as a sulfur carrier required for 2-thiolation of mcm(5)S(2)U at tRNA wobble positions of cytosolic tRNA(Lys), tRNA(Glu) and tRNA(Gln). Serves as sulfur donor in tRNA 2-thiolation reaction by being thiocarboxylated (-COSH) at its C-terminus by the MOCS3/UBA4 homolog. The sulfur is then transferred to tRNA to form 2-thiolation of mcm(5)S(2)U. Also acts as a ubiquitin-like protein (UBL) that is covalently conjugated via an isopeptide bond to lysine residues of target proteins. The thiocarboxylated form serves as substrate for conjugation and oxidative stress specifically induces the formation of UBL-protein conjugates.</text>
</comment>
<keyword evidence="4 6" id="KW-0819">tRNA processing</keyword>
<keyword evidence="5 6" id="KW-0833">Ubl conjugation pathway</keyword>
<dbReference type="GO" id="GO:0005829">
    <property type="term" value="C:cytosol"/>
    <property type="evidence" value="ECO:0007669"/>
    <property type="project" value="UniProtKB-UniRule"/>
</dbReference>
<reference evidence="8" key="1">
    <citation type="submission" date="2022-11" db="UniProtKB">
        <authorList>
            <consortium name="EnsemblMetazoa"/>
        </authorList>
    </citation>
    <scope>IDENTIFICATION</scope>
</reference>
<evidence type="ECO:0000256" key="2">
    <source>
        <dbReference type="ARBA" id="ARBA00022490"/>
    </source>
</evidence>
<evidence type="ECO:0000256" key="6">
    <source>
        <dbReference type="HAMAP-Rule" id="MF_03048"/>
    </source>
</evidence>
<comment type="pathway">
    <text evidence="6 7">tRNA modification; 5-methoxycarbonylmethyl-2-thiouridine-tRNA biosynthesis.</text>
</comment>
<dbReference type="Pfam" id="PF09138">
    <property type="entry name" value="Urm1"/>
    <property type="match status" value="1"/>
</dbReference>
<dbReference type="KEGG" id="epa:110253167"/>
<evidence type="ECO:0000313" key="9">
    <source>
        <dbReference type="Proteomes" id="UP000887567"/>
    </source>
</evidence>
<organism evidence="8 9">
    <name type="scientific">Exaiptasia diaphana</name>
    <name type="common">Tropical sea anemone</name>
    <name type="synonym">Aiptasia pulchella</name>
    <dbReference type="NCBI Taxonomy" id="2652724"/>
    <lineage>
        <taxon>Eukaryota</taxon>
        <taxon>Metazoa</taxon>
        <taxon>Cnidaria</taxon>
        <taxon>Anthozoa</taxon>
        <taxon>Hexacorallia</taxon>
        <taxon>Actiniaria</taxon>
        <taxon>Aiptasiidae</taxon>
        <taxon>Exaiptasia</taxon>
    </lineage>
</organism>
<evidence type="ECO:0000313" key="8">
    <source>
        <dbReference type="EnsemblMetazoa" id="XP_020915708.2"/>
    </source>
</evidence>
<dbReference type="EnsemblMetazoa" id="XM_021060049.2">
    <property type="protein sequence ID" value="XP_020915708.2"/>
    <property type="gene ID" value="LOC110253167"/>
</dbReference>
<dbReference type="GO" id="GO:0002098">
    <property type="term" value="P:tRNA wobble uridine modification"/>
    <property type="evidence" value="ECO:0007669"/>
    <property type="project" value="UniProtKB-UniRule"/>
</dbReference>
<evidence type="ECO:0000256" key="7">
    <source>
        <dbReference type="RuleBase" id="RU361182"/>
    </source>
</evidence>
<dbReference type="FunFam" id="3.10.20.30:FF:000021">
    <property type="entry name" value="Ubiquitin-related modifier 1"/>
    <property type="match status" value="1"/>
</dbReference>
<dbReference type="SUPFAM" id="SSF54285">
    <property type="entry name" value="MoaD/ThiS"/>
    <property type="match status" value="1"/>
</dbReference>